<evidence type="ECO:0000313" key="1">
    <source>
        <dbReference type="EMBL" id="CAI9537423.1"/>
    </source>
</evidence>
<reference evidence="1" key="1">
    <citation type="submission" date="2023-05" db="EMBL/GenBank/DDBJ databases">
        <authorList>
            <person name="Stuckert A."/>
        </authorList>
    </citation>
    <scope>NUCLEOTIDE SEQUENCE</scope>
</reference>
<dbReference type="EMBL" id="CATNWA010000578">
    <property type="protein sequence ID" value="CAI9537423.1"/>
    <property type="molecule type" value="Genomic_DNA"/>
</dbReference>
<evidence type="ECO:0000313" key="2">
    <source>
        <dbReference type="Proteomes" id="UP001162483"/>
    </source>
</evidence>
<sequence length="45" mass="4729">MLGGTLMATTVERGTLMGTWDGKGHSDGEYDGVTLSVRGHFDGNT</sequence>
<name>A0ABN9AN79_9NEOB</name>
<keyword evidence="2" id="KW-1185">Reference proteome</keyword>
<dbReference type="Proteomes" id="UP001162483">
    <property type="component" value="Unassembled WGS sequence"/>
</dbReference>
<protein>
    <submittedName>
        <fullName evidence="1">Uncharacterized protein</fullName>
    </submittedName>
</protein>
<accession>A0ABN9AN79</accession>
<gene>
    <name evidence="1" type="ORF">SPARVUS_LOCUS1218756</name>
</gene>
<proteinExistence type="predicted"/>
<organism evidence="1 2">
    <name type="scientific">Staurois parvus</name>
    <dbReference type="NCBI Taxonomy" id="386267"/>
    <lineage>
        <taxon>Eukaryota</taxon>
        <taxon>Metazoa</taxon>
        <taxon>Chordata</taxon>
        <taxon>Craniata</taxon>
        <taxon>Vertebrata</taxon>
        <taxon>Euteleostomi</taxon>
        <taxon>Amphibia</taxon>
        <taxon>Batrachia</taxon>
        <taxon>Anura</taxon>
        <taxon>Neobatrachia</taxon>
        <taxon>Ranoidea</taxon>
        <taxon>Ranidae</taxon>
        <taxon>Staurois</taxon>
    </lineage>
</organism>
<comment type="caution">
    <text evidence="1">The sequence shown here is derived from an EMBL/GenBank/DDBJ whole genome shotgun (WGS) entry which is preliminary data.</text>
</comment>